<accession>A0A194W600</accession>
<dbReference type="SMR" id="A0A194W600"/>
<keyword evidence="3" id="KW-0732">Signal</keyword>
<gene>
    <name evidence="4" type="ORF">VM1G_07460</name>
</gene>
<feature type="region of interest" description="Disordered" evidence="1">
    <location>
        <begin position="351"/>
        <end position="379"/>
    </location>
</feature>
<keyword evidence="2" id="KW-0472">Membrane</keyword>
<feature type="chain" id="PRO_5008267202" evidence="3">
    <location>
        <begin position="26"/>
        <end position="379"/>
    </location>
</feature>
<evidence type="ECO:0000256" key="3">
    <source>
        <dbReference type="SAM" id="SignalP"/>
    </source>
</evidence>
<keyword evidence="2" id="KW-1133">Transmembrane helix</keyword>
<proteinExistence type="predicted"/>
<feature type="compositionally biased region" description="Basic and acidic residues" evidence="1">
    <location>
        <begin position="275"/>
        <end position="292"/>
    </location>
</feature>
<feature type="compositionally biased region" description="Acidic residues" evidence="1">
    <location>
        <begin position="110"/>
        <end position="132"/>
    </location>
</feature>
<feature type="compositionally biased region" description="Polar residues" evidence="1">
    <location>
        <begin position="159"/>
        <end position="170"/>
    </location>
</feature>
<evidence type="ECO:0000313" key="4">
    <source>
        <dbReference type="EMBL" id="KUI71946.1"/>
    </source>
</evidence>
<sequence>MFYNIMSRLLPTLLILSLTSPLASGKPIPPAPQTVTSPSKLERRFLSGNGGLQAWEVIVIVIGAVIAIMLIGGLGGACEVLLHTRGKIVQSNAEADAKVEKGSSSRAFEQEGEDNEEGGVDSDASTEVEVVDEGSHFSWQPEKMTAGEDMPGGRALSEAETTGDSDTTLNGEQSSVEGGEGSMHARGMNGGVPAAESSDAEFYQEQTRDRVLPWEGHTHPDPALAQFVIGDEECHEHGGEETAGYDHHQGHLVGTVAMPDEADFHPEHTPSSYGHQEEMDTWHETHSGQKEEEPIGYTHERIGQALSAAPVGEYSGQGYSPAAMPDEGDYLAEYRQSQLYLQQEDDWQQYYASSHGASRMEGEHDEHEHVAPRPDPGYF</sequence>
<evidence type="ECO:0000256" key="2">
    <source>
        <dbReference type="SAM" id="Phobius"/>
    </source>
</evidence>
<keyword evidence="2" id="KW-0812">Transmembrane</keyword>
<dbReference type="AlphaFoldDB" id="A0A194W600"/>
<dbReference type="Proteomes" id="UP000078559">
    <property type="component" value="Chromosome 8"/>
</dbReference>
<feature type="region of interest" description="Disordered" evidence="1">
    <location>
        <begin position="92"/>
        <end position="195"/>
    </location>
</feature>
<feature type="compositionally biased region" description="Basic and acidic residues" evidence="1">
    <location>
        <begin position="358"/>
        <end position="372"/>
    </location>
</feature>
<dbReference type="OrthoDB" id="5212750at2759"/>
<dbReference type="EMBL" id="CM003105">
    <property type="protein sequence ID" value="KUI71946.1"/>
    <property type="molecule type" value="Genomic_DNA"/>
</dbReference>
<feature type="region of interest" description="Disordered" evidence="1">
    <location>
        <begin position="268"/>
        <end position="292"/>
    </location>
</feature>
<name>A0A194W600_CYTMA</name>
<feature type="signal peptide" evidence="3">
    <location>
        <begin position="1"/>
        <end position="25"/>
    </location>
</feature>
<evidence type="ECO:0000313" key="5">
    <source>
        <dbReference type="Proteomes" id="UP000078559"/>
    </source>
</evidence>
<protein>
    <submittedName>
        <fullName evidence="4">Uncharacterized protein</fullName>
    </submittedName>
</protein>
<evidence type="ECO:0000256" key="1">
    <source>
        <dbReference type="SAM" id="MobiDB-lite"/>
    </source>
</evidence>
<organism evidence="4 5">
    <name type="scientific">Cytospora mali</name>
    <name type="common">Apple Valsa canker fungus</name>
    <name type="synonym">Valsa mali</name>
    <dbReference type="NCBI Taxonomy" id="578113"/>
    <lineage>
        <taxon>Eukaryota</taxon>
        <taxon>Fungi</taxon>
        <taxon>Dikarya</taxon>
        <taxon>Ascomycota</taxon>
        <taxon>Pezizomycotina</taxon>
        <taxon>Sordariomycetes</taxon>
        <taxon>Sordariomycetidae</taxon>
        <taxon>Diaporthales</taxon>
        <taxon>Cytosporaceae</taxon>
        <taxon>Cytospora</taxon>
    </lineage>
</organism>
<feature type="transmembrane region" description="Helical" evidence="2">
    <location>
        <begin position="57"/>
        <end position="82"/>
    </location>
</feature>
<keyword evidence="5" id="KW-1185">Reference proteome</keyword>
<reference evidence="4" key="1">
    <citation type="submission" date="2014-12" db="EMBL/GenBank/DDBJ databases">
        <title>Genome Sequence of Valsa Canker Pathogens Uncovers a Specific Adaption of Colonization on Woody Bark.</title>
        <authorList>
            <person name="Yin Z."/>
            <person name="Liu H."/>
            <person name="Gao X."/>
            <person name="Li Z."/>
            <person name="Song N."/>
            <person name="Ke X."/>
            <person name="Dai Q."/>
            <person name="Wu Y."/>
            <person name="Sun Y."/>
            <person name="Xu J.-R."/>
            <person name="Kang Z.K."/>
            <person name="Wang L."/>
            <person name="Huang L."/>
        </authorList>
    </citation>
    <scope>NUCLEOTIDE SEQUENCE [LARGE SCALE GENOMIC DNA]</scope>
    <source>
        <strain evidence="4">03-8</strain>
    </source>
</reference>